<feature type="compositionally biased region" description="Basic and acidic residues" evidence="1">
    <location>
        <begin position="195"/>
        <end position="205"/>
    </location>
</feature>
<feature type="region of interest" description="Disordered" evidence="1">
    <location>
        <begin position="317"/>
        <end position="346"/>
    </location>
</feature>
<dbReference type="GO" id="GO:0016020">
    <property type="term" value="C:membrane"/>
    <property type="evidence" value="ECO:0007669"/>
    <property type="project" value="UniProtKB-SubCell"/>
</dbReference>
<feature type="domain" description="INO80 complex subunit E N-terminal" evidence="2">
    <location>
        <begin position="220"/>
        <end position="250"/>
    </location>
</feature>
<dbReference type="InterPro" id="IPR026678">
    <property type="entry name" value="INO80E"/>
</dbReference>
<feature type="region of interest" description="Disordered" evidence="1">
    <location>
        <begin position="258"/>
        <end position="280"/>
    </location>
</feature>
<dbReference type="EMBL" id="CADCXU010000409">
    <property type="protein sequence ID" value="CAA9993435.1"/>
    <property type="molecule type" value="Genomic_DNA"/>
</dbReference>
<feature type="region of interest" description="Disordered" evidence="1">
    <location>
        <begin position="399"/>
        <end position="444"/>
    </location>
</feature>
<feature type="compositionally biased region" description="Acidic residues" evidence="1">
    <location>
        <begin position="262"/>
        <end position="271"/>
    </location>
</feature>
<dbReference type="PANTHER" id="PTHR21812">
    <property type="entry name" value="INO80 COMPLEX SUBUNIT E"/>
    <property type="match status" value="1"/>
</dbReference>
<feature type="compositionally biased region" description="Pro residues" evidence="1">
    <location>
        <begin position="321"/>
        <end position="346"/>
    </location>
</feature>
<reference evidence="3 4" key="1">
    <citation type="submission" date="2020-02" db="EMBL/GenBank/DDBJ databases">
        <authorList>
            <person name="Ferguson B K."/>
        </authorList>
    </citation>
    <scope>NUCLEOTIDE SEQUENCE [LARGE SCALE GENOMIC DNA]</scope>
</reference>
<dbReference type="PANTHER" id="PTHR21812:SF1">
    <property type="entry name" value="INO80 COMPLEX SUBUNIT E"/>
    <property type="match status" value="1"/>
</dbReference>
<dbReference type="GO" id="GO:0031011">
    <property type="term" value="C:Ino80 complex"/>
    <property type="evidence" value="ECO:0007669"/>
    <property type="project" value="InterPro"/>
</dbReference>
<gene>
    <name evidence="3" type="ORF">NTEN_LOCUS409</name>
</gene>
<dbReference type="InterPro" id="IPR056515">
    <property type="entry name" value="INO80E_N"/>
</dbReference>
<feature type="region of interest" description="Disordered" evidence="1">
    <location>
        <begin position="184"/>
        <end position="205"/>
    </location>
</feature>
<dbReference type="Proteomes" id="UP000479000">
    <property type="component" value="Unassembled WGS sequence"/>
</dbReference>
<protein>
    <recommendedName>
        <fullName evidence="2">INO80 complex subunit E N-terminal domain-containing protein</fullName>
    </recommendedName>
</protein>
<accession>A0A6H5FWG7</accession>
<keyword evidence="4" id="KW-1185">Reference proteome</keyword>
<evidence type="ECO:0000256" key="1">
    <source>
        <dbReference type="SAM" id="MobiDB-lite"/>
    </source>
</evidence>
<evidence type="ECO:0000259" key="2">
    <source>
        <dbReference type="Pfam" id="PF24237"/>
    </source>
</evidence>
<dbReference type="AlphaFoldDB" id="A0A6H5FWG7"/>
<dbReference type="GO" id="GO:0006338">
    <property type="term" value="P:chromatin remodeling"/>
    <property type="evidence" value="ECO:0007669"/>
    <property type="project" value="InterPro"/>
</dbReference>
<proteinExistence type="predicted"/>
<organism evidence="3 4">
    <name type="scientific">Nesidiocoris tenuis</name>
    <dbReference type="NCBI Taxonomy" id="355587"/>
    <lineage>
        <taxon>Eukaryota</taxon>
        <taxon>Metazoa</taxon>
        <taxon>Ecdysozoa</taxon>
        <taxon>Arthropoda</taxon>
        <taxon>Hexapoda</taxon>
        <taxon>Insecta</taxon>
        <taxon>Pterygota</taxon>
        <taxon>Neoptera</taxon>
        <taxon>Paraneoptera</taxon>
        <taxon>Hemiptera</taxon>
        <taxon>Heteroptera</taxon>
        <taxon>Panheteroptera</taxon>
        <taxon>Cimicomorpha</taxon>
        <taxon>Miridae</taxon>
        <taxon>Dicyphina</taxon>
        <taxon>Nesidiocoris</taxon>
    </lineage>
</organism>
<name>A0A6H5FWG7_9HEMI</name>
<dbReference type="Pfam" id="PF24237">
    <property type="entry name" value="INO80E"/>
    <property type="match status" value="1"/>
</dbReference>
<evidence type="ECO:0000313" key="4">
    <source>
        <dbReference type="Proteomes" id="UP000479000"/>
    </source>
</evidence>
<dbReference type="PRINTS" id="PR01217">
    <property type="entry name" value="PRICHEXTENSN"/>
</dbReference>
<feature type="compositionally biased region" description="Pro residues" evidence="1">
    <location>
        <begin position="411"/>
        <end position="441"/>
    </location>
</feature>
<sequence>MILNTYQLCKNSPRLTKGIDATEVDVRRLSIIIMNKVCGEADPGMLLRKCSLQLVLRRLPVVQEFYVNQDHVRHYAARRDHHGLHISSARAPRGFRKAWRLRMEQILHFHQPDHLLPRKCHIDSSCSSDSNCNPGFLLRGNTTHKFDSESIISLAIWMCCVLYSSLRTASKSSKITMSEHVLVKDTGDNQDGGEDGGHSGEGKVWDNEADGVAYSWSFFHENECFQEALRINQRKMLKVSRDKSFLLDRLLNYEKVDVTSSEGDETESSDDEAGRAEAKRKEVGVHKLMITCNLPRRFVCLPSRLLVRLPPPFSFASNPPIRLPPTPPTRSPPCLPPTPPTRLPPTPLLVRLPPYQLPRLPPACSFAPHFAYSFASHPPTRSPPTLLTPSPPTRLLVSLPPACSVGSHPPTRSPPTQPTPSPPTPPTRLPPISPTRSPPSPLGLQKAAPTIMAVVLYLRYCQYLLSFSFQCT</sequence>
<dbReference type="OrthoDB" id="5963193at2759"/>
<evidence type="ECO:0000313" key="3">
    <source>
        <dbReference type="EMBL" id="CAA9993435.1"/>
    </source>
</evidence>